<dbReference type="Pfam" id="PF03066">
    <property type="entry name" value="Nucleoplasmin"/>
    <property type="match status" value="1"/>
</dbReference>
<dbReference type="GO" id="GO:0003723">
    <property type="term" value="F:RNA binding"/>
    <property type="evidence" value="ECO:0007669"/>
    <property type="project" value="TreeGrafter"/>
</dbReference>
<dbReference type="GO" id="GO:0042393">
    <property type="term" value="F:histone binding"/>
    <property type="evidence" value="ECO:0007669"/>
    <property type="project" value="TreeGrafter"/>
</dbReference>
<dbReference type="AlphaFoldDB" id="A0A8C3JNR4"/>
<protein>
    <recommendedName>
        <fullName evidence="5">Nucleoplasmin core domain-containing protein</fullName>
    </recommendedName>
</protein>
<dbReference type="Ensembl" id="ENSCPGT00000012664.1">
    <property type="protein sequence ID" value="ENSCPGP00000011553.1"/>
    <property type="gene ID" value="ENSCPGG00000008225.1"/>
</dbReference>
<organism evidence="6 7">
    <name type="scientific">Calidris pygmaea</name>
    <name type="common">Spoon-billed sandpiper</name>
    <dbReference type="NCBI Taxonomy" id="425635"/>
    <lineage>
        <taxon>Eukaryota</taxon>
        <taxon>Metazoa</taxon>
        <taxon>Chordata</taxon>
        <taxon>Craniata</taxon>
        <taxon>Vertebrata</taxon>
        <taxon>Euteleostomi</taxon>
        <taxon>Archelosauria</taxon>
        <taxon>Archosauria</taxon>
        <taxon>Dinosauria</taxon>
        <taxon>Saurischia</taxon>
        <taxon>Theropoda</taxon>
        <taxon>Coelurosauria</taxon>
        <taxon>Aves</taxon>
        <taxon>Neognathae</taxon>
        <taxon>Neoaves</taxon>
        <taxon>Charadriiformes</taxon>
        <taxon>Scolopacidae</taxon>
        <taxon>Calidris</taxon>
    </lineage>
</organism>
<proteinExistence type="inferred from homology"/>
<evidence type="ECO:0000259" key="5">
    <source>
        <dbReference type="Pfam" id="PF03066"/>
    </source>
</evidence>
<comment type="similarity">
    <text evidence="2">Belongs to the nucleoplasmin family.</text>
</comment>
<feature type="region of interest" description="Disordered" evidence="4">
    <location>
        <begin position="121"/>
        <end position="146"/>
    </location>
</feature>
<dbReference type="GO" id="GO:0003682">
    <property type="term" value="F:chromatin binding"/>
    <property type="evidence" value="ECO:0007669"/>
    <property type="project" value="TreeGrafter"/>
</dbReference>
<evidence type="ECO:0000256" key="3">
    <source>
        <dbReference type="ARBA" id="ARBA00023242"/>
    </source>
</evidence>
<dbReference type="Proteomes" id="UP000694419">
    <property type="component" value="Unplaced"/>
</dbReference>
<keyword evidence="3" id="KW-0539">Nucleus</keyword>
<dbReference type="PANTHER" id="PTHR22747">
    <property type="entry name" value="NUCLEOPLASMIN"/>
    <property type="match status" value="1"/>
</dbReference>
<dbReference type="GO" id="GO:0005730">
    <property type="term" value="C:nucleolus"/>
    <property type="evidence" value="ECO:0007669"/>
    <property type="project" value="TreeGrafter"/>
</dbReference>
<dbReference type="InterPro" id="IPR036824">
    <property type="entry name" value="Nucleoplasmin_core_dom_sf"/>
</dbReference>
<accession>A0A8C3JNR4</accession>
<evidence type="ECO:0000313" key="7">
    <source>
        <dbReference type="Proteomes" id="UP000694419"/>
    </source>
</evidence>
<reference evidence="6" key="2">
    <citation type="submission" date="2025-09" db="UniProtKB">
        <authorList>
            <consortium name="Ensembl"/>
        </authorList>
    </citation>
    <scope>IDENTIFICATION</scope>
</reference>
<evidence type="ECO:0000256" key="2">
    <source>
        <dbReference type="ARBA" id="ARBA00010744"/>
    </source>
</evidence>
<keyword evidence="7" id="KW-1185">Reference proteome</keyword>
<evidence type="ECO:0000313" key="6">
    <source>
        <dbReference type="Ensembl" id="ENSCPGP00000011553.1"/>
    </source>
</evidence>
<feature type="domain" description="Nucleoplasmin core" evidence="5">
    <location>
        <begin position="20"/>
        <end position="117"/>
    </location>
</feature>
<name>A0A8C3JNR4_9CHAR</name>
<sequence>PLSLGVGGSGVPVPLQLRGGCQLSGDTPSCVLKEEDDLLEHLVLLTTICLGADAGDELHVVAVDSKNICGDHKPVPIAALRTSVLPTISLKGLELVPPVTFVLKCGAGPVYLSGQHITREYDAESEAHEEELSEEDVGDEEDDGAP</sequence>
<reference evidence="6" key="1">
    <citation type="submission" date="2025-08" db="UniProtKB">
        <authorList>
            <consortium name="Ensembl"/>
        </authorList>
    </citation>
    <scope>IDENTIFICATION</scope>
</reference>
<dbReference type="GO" id="GO:0005737">
    <property type="term" value="C:cytoplasm"/>
    <property type="evidence" value="ECO:0007669"/>
    <property type="project" value="TreeGrafter"/>
</dbReference>
<comment type="subcellular location">
    <subcellularLocation>
        <location evidence="1">Nucleus</location>
    </subcellularLocation>
</comment>
<dbReference type="SUPFAM" id="SSF69203">
    <property type="entry name" value="Nucleoplasmin-like core domain"/>
    <property type="match status" value="1"/>
</dbReference>
<evidence type="ECO:0000256" key="1">
    <source>
        <dbReference type="ARBA" id="ARBA00004123"/>
    </source>
</evidence>
<dbReference type="GO" id="GO:0006338">
    <property type="term" value="P:chromatin remodeling"/>
    <property type="evidence" value="ECO:0007669"/>
    <property type="project" value="TreeGrafter"/>
</dbReference>
<dbReference type="InterPro" id="IPR024057">
    <property type="entry name" value="Nucleoplasmin_core_dom"/>
</dbReference>
<dbReference type="InterPro" id="IPR004301">
    <property type="entry name" value="Nucleoplasmin"/>
</dbReference>
<dbReference type="GO" id="GO:0005654">
    <property type="term" value="C:nucleoplasm"/>
    <property type="evidence" value="ECO:0007669"/>
    <property type="project" value="TreeGrafter"/>
</dbReference>
<dbReference type="Gene3D" id="2.60.120.340">
    <property type="entry name" value="Nucleoplasmin core domain"/>
    <property type="match status" value="1"/>
</dbReference>
<feature type="compositionally biased region" description="Acidic residues" evidence="4">
    <location>
        <begin position="127"/>
        <end position="146"/>
    </location>
</feature>
<evidence type="ECO:0000256" key="4">
    <source>
        <dbReference type="SAM" id="MobiDB-lite"/>
    </source>
</evidence>
<dbReference type="PANTHER" id="PTHR22747:SF39">
    <property type="entry name" value="NUCLEOPLASMIN CORE DOMAIN-CONTAINING PROTEIN"/>
    <property type="match status" value="1"/>
</dbReference>